<keyword evidence="4" id="KW-1185">Reference proteome</keyword>
<evidence type="ECO:0000256" key="1">
    <source>
        <dbReference type="ARBA" id="ARBA00022801"/>
    </source>
</evidence>
<accession>A0A5N6Z6B3</accession>
<dbReference type="PANTHER" id="PTHR48070:SF7">
    <property type="entry name" value="SERINE HYDROLASE FSH DOMAIN-CONTAINING PROTEIN-RELATED"/>
    <property type="match status" value="1"/>
</dbReference>
<proteinExistence type="predicted"/>
<protein>
    <submittedName>
        <fullName evidence="3">Serine hydrolase FSH</fullName>
    </submittedName>
</protein>
<feature type="domain" description="Serine hydrolase" evidence="2">
    <location>
        <begin position="1"/>
        <end position="243"/>
    </location>
</feature>
<evidence type="ECO:0000259" key="2">
    <source>
        <dbReference type="Pfam" id="PF03959"/>
    </source>
</evidence>
<dbReference type="GO" id="GO:0019748">
    <property type="term" value="P:secondary metabolic process"/>
    <property type="evidence" value="ECO:0007669"/>
    <property type="project" value="TreeGrafter"/>
</dbReference>
<dbReference type="GO" id="GO:0005634">
    <property type="term" value="C:nucleus"/>
    <property type="evidence" value="ECO:0007669"/>
    <property type="project" value="TreeGrafter"/>
</dbReference>
<dbReference type="Proteomes" id="UP000327118">
    <property type="component" value="Unassembled WGS sequence"/>
</dbReference>
<dbReference type="InterPro" id="IPR029058">
    <property type="entry name" value="AB_hydrolase_fold"/>
</dbReference>
<organism evidence="3 4">
    <name type="scientific">Aspergillus coremiiformis</name>
    <dbReference type="NCBI Taxonomy" id="138285"/>
    <lineage>
        <taxon>Eukaryota</taxon>
        <taxon>Fungi</taxon>
        <taxon>Dikarya</taxon>
        <taxon>Ascomycota</taxon>
        <taxon>Pezizomycotina</taxon>
        <taxon>Eurotiomycetes</taxon>
        <taxon>Eurotiomycetidae</taxon>
        <taxon>Eurotiales</taxon>
        <taxon>Aspergillaceae</taxon>
        <taxon>Aspergillus</taxon>
        <taxon>Aspergillus subgen. Circumdati</taxon>
    </lineage>
</organism>
<dbReference type="InterPro" id="IPR050593">
    <property type="entry name" value="LovG"/>
</dbReference>
<dbReference type="EMBL" id="ML739104">
    <property type="protein sequence ID" value="KAE8353221.1"/>
    <property type="molecule type" value="Genomic_DNA"/>
</dbReference>
<evidence type="ECO:0000313" key="3">
    <source>
        <dbReference type="EMBL" id="KAE8353221.1"/>
    </source>
</evidence>
<dbReference type="GO" id="GO:0005737">
    <property type="term" value="C:cytoplasm"/>
    <property type="evidence" value="ECO:0007669"/>
    <property type="project" value="TreeGrafter"/>
</dbReference>
<gene>
    <name evidence="3" type="ORF">BDV28DRAFT_111972</name>
</gene>
<dbReference type="SUPFAM" id="SSF53474">
    <property type="entry name" value="alpha/beta-Hydrolases"/>
    <property type="match status" value="1"/>
</dbReference>
<keyword evidence="1 3" id="KW-0378">Hydrolase</keyword>
<reference evidence="4" key="1">
    <citation type="submission" date="2019-04" db="EMBL/GenBank/DDBJ databases">
        <title>Friends and foes A comparative genomics studyof 23 Aspergillus species from section Flavi.</title>
        <authorList>
            <consortium name="DOE Joint Genome Institute"/>
            <person name="Kjaerbolling I."/>
            <person name="Vesth T."/>
            <person name="Frisvad J.C."/>
            <person name="Nybo J.L."/>
            <person name="Theobald S."/>
            <person name="Kildgaard S."/>
            <person name="Isbrandt T."/>
            <person name="Kuo A."/>
            <person name="Sato A."/>
            <person name="Lyhne E.K."/>
            <person name="Kogle M.E."/>
            <person name="Wiebenga A."/>
            <person name="Kun R.S."/>
            <person name="Lubbers R.J."/>
            <person name="Makela M.R."/>
            <person name="Barry K."/>
            <person name="Chovatia M."/>
            <person name="Clum A."/>
            <person name="Daum C."/>
            <person name="Haridas S."/>
            <person name="He G."/>
            <person name="LaButti K."/>
            <person name="Lipzen A."/>
            <person name="Mondo S."/>
            <person name="Riley R."/>
            <person name="Salamov A."/>
            <person name="Simmons B.A."/>
            <person name="Magnuson J.K."/>
            <person name="Henrissat B."/>
            <person name="Mortensen U.H."/>
            <person name="Larsen T.O."/>
            <person name="Devries R.P."/>
            <person name="Grigoriev I.V."/>
            <person name="Machida M."/>
            <person name="Baker S.E."/>
            <person name="Andersen M.R."/>
        </authorList>
    </citation>
    <scope>NUCLEOTIDE SEQUENCE [LARGE SCALE GENOMIC DNA]</scope>
    <source>
        <strain evidence="4">CBS 553.77</strain>
    </source>
</reference>
<dbReference type="Gene3D" id="3.40.50.1820">
    <property type="entry name" value="alpha/beta hydrolase"/>
    <property type="match status" value="1"/>
</dbReference>
<dbReference type="InterPro" id="IPR005645">
    <property type="entry name" value="FSH-like_dom"/>
</dbReference>
<evidence type="ECO:0000313" key="4">
    <source>
        <dbReference type="Proteomes" id="UP000327118"/>
    </source>
</evidence>
<dbReference type="Pfam" id="PF03959">
    <property type="entry name" value="FSH1"/>
    <property type="match status" value="1"/>
</dbReference>
<sequence length="256" mass="28076">MRILCLHGKGTSGDIFKSQTTSFRSRLSDLNAQFDFIDAPYPSTPAAGIDLFYKPPYYSFYQEDTIPAVRSASKWLLDLVAERGPYDAVMCFSQGCVLAASTLLLHAHESPHTPPPFKSAIFICGGAPLTFLESIGYEIPPAVTQRDLASRMKLAAQADSAAILAQGSERWRGDGWEVTDEEAVRRELIGGVKIGLPTVHVYGKKDPRYVAGLQLSGLCVEHQRRVFDHGGGHEIPRGSEVTDALAELVRWALEQV</sequence>
<dbReference type="AlphaFoldDB" id="A0A5N6Z6B3"/>
<dbReference type="PANTHER" id="PTHR48070">
    <property type="entry name" value="ESTERASE OVCA2"/>
    <property type="match status" value="1"/>
</dbReference>
<dbReference type="GO" id="GO:0016787">
    <property type="term" value="F:hydrolase activity"/>
    <property type="evidence" value="ECO:0007669"/>
    <property type="project" value="UniProtKB-KW"/>
</dbReference>
<dbReference type="OrthoDB" id="2094269at2759"/>
<name>A0A5N6Z6B3_9EURO</name>